<sequence length="88" mass="10373">MELRRKEHWTTGETALQRFKTTFLRQTDKLREFKITLNNRFQALQDLPKEVTGEGSKKDQLQSIRRIQAATRIIVNRPPPKPSTILKK</sequence>
<proteinExistence type="predicted"/>
<dbReference type="Proteomes" id="UP000277204">
    <property type="component" value="Unassembled WGS sequence"/>
</dbReference>
<keyword evidence="2" id="KW-1185">Reference proteome</keyword>
<gene>
    <name evidence="1" type="ORF">SMRZ_LOCUS18258</name>
</gene>
<dbReference type="AlphaFoldDB" id="A0A183MQD3"/>
<dbReference type="EMBL" id="UZAI01017596">
    <property type="protein sequence ID" value="VDP27098.1"/>
    <property type="molecule type" value="Genomic_DNA"/>
</dbReference>
<protein>
    <submittedName>
        <fullName evidence="1">Uncharacterized protein</fullName>
    </submittedName>
</protein>
<evidence type="ECO:0000313" key="2">
    <source>
        <dbReference type="Proteomes" id="UP000277204"/>
    </source>
</evidence>
<name>A0A183MQD3_9TREM</name>
<organism evidence="1 2">
    <name type="scientific">Schistosoma margrebowiei</name>
    <dbReference type="NCBI Taxonomy" id="48269"/>
    <lineage>
        <taxon>Eukaryota</taxon>
        <taxon>Metazoa</taxon>
        <taxon>Spiralia</taxon>
        <taxon>Lophotrochozoa</taxon>
        <taxon>Platyhelminthes</taxon>
        <taxon>Trematoda</taxon>
        <taxon>Digenea</taxon>
        <taxon>Strigeidida</taxon>
        <taxon>Schistosomatoidea</taxon>
        <taxon>Schistosomatidae</taxon>
        <taxon>Schistosoma</taxon>
    </lineage>
</organism>
<evidence type="ECO:0000313" key="1">
    <source>
        <dbReference type="EMBL" id="VDP27098.1"/>
    </source>
</evidence>
<reference evidence="1 2" key="1">
    <citation type="submission" date="2018-11" db="EMBL/GenBank/DDBJ databases">
        <authorList>
            <consortium name="Pathogen Informatics"/>
        </authorList>
    </citation>
    <scope>NUCLEOTIDE SEQUENCE [LARGE SCALE GENOMIC DNA]</scope>
    <source>
        <strain evidence="1 2">Zambia</strain>
    </source>
</reference>
<accession>A0A183MQD3</accession>